<evidence type="ECO:0000313" key="3">
    <source>
        <dbReference type="Proteomes" id="UP000000611"/>
    </source>
</evidence>
<proteinExistence type="predicted"/>
<keyword evidence="1" id="KW-0732">Signal</keyword>
<geneLocation type="plasmid" evidence="2 3">
    <name>pl23</name>
</geneLocation>
<dbReference type="Proteomes" id="UP000000611">
    <property type="component" value="Plasmid pl23"/>
</dbReference>
<keyword evidence="2" id="KW-0614">Plasmid</keyword>
<dbReference type="PROSITE" id="PS51257">
    <property type="entry name" value="PROKAR_LIPOPROTEIN"/>
    <property type="match status" value="1"/>
</dbReference>
<keyword evidence="3" id="KW-1185">Reference proteome</keyword>
<dbReference type="OrthoDB" id="351097at2"/>
<feature type="chain" id="PRO_5002837510" evidence="1">
    <location>
        <begin position="31"/>
        <end position="321"/>
    </location>
</feature>
<feature type="signal peptide" evidence="1">
    <location>
        <begin position="1"/>
        <end position="30"/>
    </location>
</feature>
<sequence length="321" mass="37060">MILKRRRKMTRYNDVFILLMLISIVSCKNAVDGTKTVKDINGNARNGSRAKSDFVVANGFDMRNGPALENNSGIDNANIRNDVDRLSKDDIVQLKTFITKSVKYARSLCLLIQEYHTIYSFLKNYVYCVNGSGNCDNAKLTKESIDVIVKMKVDNIVDKLENILNYFKIHNPKMRIDSIEQLKKIFKYHVNFVFDSNEIKMDQVVDVVKLIINAYENVIDTAVNMYADMFSFIVSQCSSKKLAEISKNFVRSIRLCMKENDSNNILLVQIMISVFESIFLNQGDIRDVKENARKLFFYRRGKELSNSIDELYVVYHIARLN</sequence>
<organism evidence="2 3">
    <name type="scientific">Borrelia duttonii (strain Ly)</name>
    <dbReference type="NCBI Taxonomy" id="412419"/>
    <lineage>
        <taxon>Bacteria</taxon>
        <taxon>Pseudomonadati</taxon>
        <taxon>Spirochaetota</taxon>
        <taxon>Spirochaetia</taxon>
        <taxon>Spirochaetales</taxon>
        <taxon>Borreliaceae</taxon>
        <taxon>Borrelia</taxon>
    </lineage>
</organism>
<dbReference type="EMBL" id="CP000980">
    <property type="protein sequence ID" value="ACH93937.1"/>
    <property type="molecule type" value="Genomic_DNA"/>
</dbReference>
<name>B5RNK1_BORDL</name>
<reference evidence="2 3" key="1">
    <citation type="journal article" date="2008" name="PLoS Genet.">
        <title>The genome of Borrelia recurrentis, the agent of deadly louse-borne relapsing fever, is a degraded subset of tick-borne Borrelia duttonii.</title>
        <authorList>
            <person name="Lescot M."/>
            <person name="Audic S."/>
            <person name="Robert C."/>
            <person name="Nguyen T.T."/>
            <person name="Blanc G."/>
            <person name="Cutler S.J."/>
            <person name="Wincker P."/>
            <person name="Couloux A."/>
            <person name="Claverie J.-M."/>
            <person name="Raoult D."/>
            <person name="Drancourt M."/>
        </authorList>
    </citation>
    <scope>NUCLEOTIDE SEQUENCE [LARGE SCALE GENOMIC DNA]</scope>
    <source>
        <strain evidence="2 3">Ly</strain>
    </source>
</reference>
<gene>
    <name evidence="2" type="ordered locus">BDU_13002</name>
</gene>
<dbReference type="AlphaFoldDB" id="B5RNK1"/>
<dbReference type="HOGENOM" id="CLU_887595_0_0_12"/>
<protein>
    <submittedName>
        <fullName evidence="2">Uncharacterized conserved protein</fullName>
    </submittedName>
</protein>
<dbReference type="Gene3D" id="1.20.120.1640">
    <property type="match status" value="1"/>
</dbReference>
<dbReference type="KEGG" id="bdu:BDU_13002"/>
<accession>B5RNK1</accession>
<evidence type="ECO:0000313" key="2">
    <source>
        <dbReference type="EMBL" id="ACH93937.1"/>
    </source>
</evidence>
<evidence type="ECO:0000256" key="1">
    <source>
        <dbReference type="SAM" id="SignalP"/>
    </source>
</evidence>